<feature type="compositionally biased region" description="Low complexity" evidence="1">
    <location>
        <begin position="229"/>
        <end position="245"/>
    </location>
</feature>
<evidence type="ECO:0000313" key="2">
    <source>
        <dbReference type="Proteomes" id="UP000095284"/>
    </source>
</evidence>
<protein>
    <submittedName>
        <fullName evidence="3">RIMS-binding protein 2</fullName>
    </submittedName>
</protein>
<organism evidence="2 3">
    <name type="scientific">Bursaphelenchus xylophilus</name>
    <name type="common">Pinewood nematode worm</name>
    <name type="synonym">Aphelenchoides xylophilus</name>
    <dbReference type="NCBI Taxonomy" id="6326"/>
    <lineage>
        <taxon>Eukaryota</taxon>
        <taxon>Metazoa</taxon>
        <taxon>Ecdysozoa</taxon>
        <taxon>Nematoda</taxon>
        <taxon>Chromadorea</taxon>
        <taxon>Rhabditida</taxon>
        <taxon>Tylenchina</taxon>
        <taxon>Tylenchomorpha</taxon>
        <taxon>Aphelenchoidea</taxon>
        <taxon>Aphelenchoididae</taxon>
        <taxon>Bursaphelenchus</taxon>
    </lineage>
</organism>
<evidence type="ECO:0000313" key="3">
    <source>
        <dbReference type="WBParaSite" id="BXY_1121600.1"/>
    </source>
</evidence>
<name>A0A1I7SDV8_BURXY</name>
<proteinExistence type="predicted"/>
<dbReference type="eggNOG" id="ENOG502S8TZ">
    <property type="taxonomic scope" value="Eukaryota"/>
</dbReference>
<feature type="region of interest" description="Disordered" evidence="1">
    <location>
        <begin position="304"/>
        <end position="344"/>
    </location>
</feature>
<reference evidence="3" key="1">
    <citation type="submission" date="2016-11" db="UniProtKB">
        <authorList>
            <consortium name="WormBaseParasite"/>
        </authorList>
    </citation>
    <scope>IDENTIFICATION</scope>
</reference>
<dbReference type="AlphaFoldDB" id="A0A1I7SDV8"/>
<accession>A0A1I7SDV8</accession>
<feature type="compositionally biased region" description="Basic and acidic residues" evidence="1">
    <location>
        <begin position="326"/>
        <end position="344"/>
    </location>
</feature>
<evidence type="ECO:0000256" key="1">
    <source>
        <dbReference type="SAM" id="MobiDB-lite"/>
    </source>
</evidence>
<dbReference type="Proteomes" id="UP000095284">
    <property type="component" value="Unplaced"/>
</dbReference>
<feature type="region of interest" description="Disordered" evidence="1">
    <location>
        <begin position="188"/>
        <end position="246"/>
    </location>
</feature>
<feature type="compositionally biased region" description="Basic and acidic residues" evidence="1">
    <location>
        <begin position="198"/>
        <end position="208"/>
    </location>
</feature>
<sequence>MSDQPKPPRLKSNPDNTLQNPTWTVTRRERTGTSPLRLNDESGAPYYHTRTITTTERVQILQMPLDVSDPDSSRLKLLSMSPTGEATRSVHSTTTTIKAGGTPIISGLTGQGVPLFNGIYMNLHQRQTTTVITTTTTTYKVMEDGSEEEYEMIQDTEDKQLTIDLPLDVASPGRPSNVSYVMIGSATDSSLSPITSEDDQHSRYRTSESTEDETEKGEWGAVSSRARTGRTLLTNRTNTSSSGSLDETDYVHLYKDGTEYVICPTDTPIDILYTNRREEMGNNNITDFVTVYHSGYSGQRSTIYDDQMSPSTSKDDDNNFLQSGRSDIEEPKHAEPVPEPAKEK</sequence>
<dbReference type="WBParaSite" id="BXY_1121600.1">
    <property type="protein sequence ID" value="BXY_1121600.1"/>
    <property type="gene ID" value="BXY_1121600"/>
</dbReference>
<feature type="region of interest" description="Disordered" evidence="1">
    <location>
        <begin position="1"/>
        <end position="21"/>
    </location>
</feature>